<name>A0ABR2NVP6_9ROSI</name>
<proteinExistence type="predicted"/>
<accession>A0ABR2NVP6</accession>
<keyword evidence="2" id="KW-1185">Reference proteome</keyword>
<gene>
    <name evidence="1" type="ORF">V6N11_061397</name>
</gene>
<sequence length="78" mass="8958">MLDSQYHKQHGLKDAIPQHLQSLLLVPFPSQNPKLDSRFIVYNNQASNACSKDKTICRRQKFLVQPLPKKSMLNANPK</sequence>
<protein>
    <submittedName>
        <fullName evidence="1">Uncharacterized protein</fullName>
    </submittedName>
</protein>
<comment type="caution">
    <text evidence="1">The sequence shown here is derived from an EMBL/GenBank/DDBJ whole genome shotgun (WGS) entry which is preliminary data.</text>
</comment>
<evidence type="ECO:0000313" key="1">
    <source>
        <dbReference type="EMBL" id="KAK8980183.1"/>
    </source>
</evidence>
<reference evidence="1 2" key="1">
    <citation type="journal article" date="2024" name="G3 (Bethesda)">
        <title>Genome assembly of Hibiscus sabdariffa L. provides insights into metabolisms of medicinal natural products.</title>
        <authorList>
            <person name="Kim T."/>
        </authorList>
    </citation>
    <scope>NUCLEOTIDE SEQUENCE [LARGE SCALE GENOMIC DNA]</scope>
    <source>
        <strain evidence="1">TK-2024</strain>
        <tissue evidence="1">Old leaves</tissue>
    </source>
</reference>
<dbReference type="Proteomes" id="UP001396334">
    <property type="component" value="Unassembled WGS sequence"/>
</dbReference>
<organism evidence="1 2">
    <name type="scientific">Hibiscus sabdariffa</name>
    <name type="common">roselle</name>
    <dbReference type="NCBI Taxonomy" id="183260"/>
    <lineage>
        <taxon>Eukaryota</taxon>
        <taxon>Viridiplantae</taxon>
        <taxon>Streptophyta</taxon>
        <taxon>Embryophyta</taxon>
        <taxon>Tracheophyta</taxon>
        <taxon>Spermatophyta</taxon>
        <taxon>Magnoliopsida</taxon>
        <taxon>eudicotyledons</taxon>
        <taxon>Gunneridae</taxon>
        <taxon>Pentapetalae</taxon>
        <taxon>rosids</taxon>
        <taxon>malvids</taxon>
        <taxon>Malvales</taxon>
        <taxon>Malvaceae</taxon>
        <taxon>Malvoideae</taxon>
        <taxon>Hibiscus</taxon>
    </lineage>
</organism>
<evidence type="ECO:0000313" key="2">
    <source>
        <dbReference type="Proteomes" id="UP001396334"/>
    </source>
</evidence>
<dbReference type="EMBL" id="JBBPBN010000097">
    <property type="protein sequence ID" value="KAK8980183.1"/>
    <property type="molecule type" value="Genomic_DNA"/>
</dbReference>